<keyword evidence="3" id="KW-1185">Reference proteome</keyword>
<dbReference type="EMBL" id="JAHRIN010035677">
    <property type="protein sequence ID" value="MEQ2204169.1"/>
    <property type="molecule type" value="Genomic_DNA"/>
</dbReference>
<evidence type="ECO:0000313" key="2">
    <source>
        <dbReference type="EMBL" id="MEQ2204169.1"/>
    </source>
</evidence>
<dbReference type="PANTHER" id="PTHR11226:SF3">
    <property type="entry name" value="UDP-GLUCOSE:GLYCOPROTEIN GLUCOSYLTRANSFERASE 1"/>
    <property type="match status" value="1"/>
</dbReference>
<dbReference type="PANTHER" id="PTHR11226">
    <property type="entry name" value="UDP-GLUCOSE GLYCOPROTEIN:GLUCOSYLTRANSFERASE"/>
    <property type="match status" value="1"/>
</dbReference>
<evidence type="ECO:0000259" key="1">
    <source>
        <dbReference type="Pfam" id="PF18403"/>
    </source>
</evidence>
<protein>
    <submittedName>
        <fullName evidence="2">UDP-glucose:glycoprotein glucosyltransferase 1</fullName>
    </submittedName>
</protein>
<feature type="domain" description="UDP-glucose:glycoprotein glucosyltransferase thioredoxin-like" evidence="1">
    <location>
        <begin position="1"/>
        <end position="159"/>
    </location>
</feature>
<gene>
    <name evidence="2" type="primary">UGGT1</name>
    <name evidence="2" type="ORF">XENOCAPTIV_008999</name>
</gene>
<dbReference type="InterPro" id="IPR009448">
    <property type="entry name" value="UDP-g_GGtrans"/>
</dbReference>
<reference evidence="2 3" key="1">
    <citation type="submission" date="2021-06" db="EMBL/GenBank/DDBJ databases">
        <authorList>
            <person name="Palmer J.M."/>
        </authorList>
    </citation>
    <scope>NUCLEOTIDE SEQUENCE [LARGE SCALE GENOMIC DNA]</scope>
    <source>
        <strain evidence="2 3">XC_2019</strain>
        <tissue evidence="2">Muscle</tissue>
    </source>
</reference>
<dbReference type="InterPro" id="IPR040525">
    <property type="entry name" value="UGGT_TRXL_4"/>
</dbReference>
<dbReference type="Proteomes" id="UP001434883">
    <property type="component" value="Unassembled WGS sequence"/>
</dbReference>
<comment type="caution">
    <text evidence="2">The sequence shown here is derived from an EMBL/GenBank/DDBJ whole genome shotgun (WGS) entry which is preliminary data.</text>
</comment>
<proteinExistence type="predicted"/>
<dbReference type="Pfam" id="PF18403">
    <property type="entry name" value="Thioredoxin_15"/>
    <property type="match status" value="1"/>
</dbReference>
<evidence type="ECO:0000313" key="3">
    <source>
        <dbReference type="Proteomes" id="UP001434883"/>
    </source>
</evidence>
<name>A0ABV0R7P1_9TELE</name>
<sequence length="318" mass="35604">MINNPSSDLSEKTSRVARAIWAAMQTQSANNAKNFITKMSKEDTAEALEKGTDIGEFAGMDLSLFKSAYEGPKFDFLLSHAAYCRDVLKLKKGQRAVISNGRIIGPLEGNEVFNQDDYLLLENIILKTSGERIKSKVQQFEMEEDRASDLVMKVDSLLSSQPKGESRVEYGFADDHYSAVKIRPKEGDVYFDVVAVVDPVTRDAQKLAPLLSVGLGSIIRSDDPCLSVQLMTMLSTFLLFSLYLLTGLSDSFYRYVLEPEVVFQADGTFSPGPLAKFLDMPQSPLFTLNLNTPESWMVESVHTRYDLDNIYLQEVMRV</sequence>
<accession>A0ABV0R7P1</accession>
<organism evidence="2 3">
    <name type="scientific">Xenoophorus captivus</name>
    <dbReference type="NCBI Taxonomy" id="1517983"/>
    <lineage>
        <taxon>Eukaryota</taxon>
        <taxon>Metazoa</taxon>
        <taxon>Chordata</taxon>
        <taxon>Craniata</taxon>
        <taxon>Vertebrata</taxon>
        <taxon>Euteleostomi</taxon>
        <taxon>Actinopterygii</taxon>
        <taxon>Neopterygii</taxon>
        <taxon>Teleostei</taxon>
        <taxon>Neoteleostei</taxon>
        <taxon>Acanthomorphata</taxon>
        <taxon>Ovalentaria</taxon>
        <taxon>Atherinomorphae</taxon>
        <taxon>Cyprinodontiformes</taxon>
        <taxon>Goodeidae</taxon>
        <taxon>Xenoophorus</taxon>
    </lineage>
</organism>